<sequence>MPAAPPTPSRSMPPTSRSRRASARTTARSAAAPGHVLPLRAAPGGVRQRTGHTEAAIELCRLAGKHPAAAIAELVEDGEPPGTGRAVITRAGMMRGEDNIAFARKWGLKVCTIADLVAHVEKTEGKPASAAAAATTTNIKQNGQ</sequence>
<evidence type="ECO:0000256" key="5">
    <source>
        <dbReference type="SAM" id="MobiDB-lite"/>
    </source>
</evidence>
<comment type="pathway">
    <text evidence="1">Cofactor biosynthesis; riboflavin biosynthesis; 2-hydroxy-3-oxobutyl phosphate from D-ribulose 5-phosphate: step 1/1.</text>
</comment>
<dbReference type="EC" id="4.1.99.12" evidence="2"/>
<dbReference type="PANTHER" id="PTHR21327:SF18">
    <property type="entry name" value="3,4-DIHYDROXY-2-BUTANONE 4-PHOSPHATE SYNTHASE"/>
    <property type="match status" value="1"/>
</dbReference>
<dbReference type="GO" id="GO:0008686">
    <property type="term" value="F:3,4-dihydroxy-2-butanone-4-phosphate synthase activity"/>
    <property type="evidence" value="ECO:0007669"/>
    <property type="project" value="UniProtKB-EC"/>
</dbReference>
<feature type="compositionally biased region" description="Low complexity" evidence="5">
    <location>
        <begin position="23"/>
        <end position="33"/>
    </location>
</feature>
<evidence type="ECO:0000256" key="4">
    <source>
        <dbReference type="ARBA" id="ARBA00022723"/>
    </source>
</evidence>
<evidence type="ECO:0000256" key="3">
    <source>
        <dbReference type="ARBA" id="ARBA00022619"/>
    </source>
</evidence>
<keyword evidence="3" id="KW-0686">Riboflavin biosynthesis</keyword>
<dbReference type="GO" id="GO:0009231">
    <property type="term" value="P:riboflavin biosynthetic process"/>
    <property type="evidence" value="ECO:0007669"/>
    <property type="project" value="UniProtKB-UniPathway"/>
</dbReference>
<dbReference type="Pfam" id="PF00926">
    <property type="entry name" value="DHBP_synthase"/>
    <property type="match status" value="1"/>
</dbReference>
<evidence type="ECO:0000313" key="7">
    <source>
        <dbReference type="Proteomes" id="UP000078544"/>
    </source>
</evidence>
<dbReference type="EMBL" id="AZGY01000006">
    <property type="protein sequence ID" value="KZZ97531.1"/>
    <property type="molecule type" value="Genomic_DNA"/>
</dbReference>
<proteinExistence type="predicted"/>
<evidence type="ECO:0000313" key="6">
    <source>
        <dbReference type="EMBL" id="KZZ97531.1"/>
    </source>
</evidence>
<dbReference type="GO" id="GO:0046872">
    <property type="term" value="F:metal ion binding"/>
    <property type="evidence" value="ECO:0007669"/>
    <property type="project" value="UniProtKB-KW"/>
</dbReference>
<dbReference type="GO" id="GO:0005758">
    <property type="term" value="C:mitochondrial intermembrane space"/>
    <property type="evidence" value="ECO:0007669"/>
    <property type="project" value="TreeGrafter"/>
</dbReference>
<evidence type="ECO:0000256" key="1">
    <source>
        <dbReference type="ARBA" id="ARBA00004904"/>
    </source>
</evidence>
<dbReference type="OrthoDB" id="4951194at2759"/>
<evidence type="ECO:0000256" key="2">
    <source>
        <dbReference type="ARBA" id="ARBA00012153"/>
    </source>
</evidence>
<keyword evidence="7" id="KW-1185">Reference proteome</keyword>
<dbReference type="Gene3D" id="3.90.870.10">
    <property type="entry name" value="DHBP synthase"/>
    <property type="match status" value="1"/>
</dbReference>
<name>A0A168DAC5_9HYPO</name>
<accession>A0A168DAC5</accession>
<dbReference type="InterPro" id="IPR017945">
    <property type="entry name" value="DHBP_synth_RibB-like_a/b_dom"/>
</dbReference>
<dbReference type="SUPFAM" id="SSF55821">
    <property type="entry name" value="YrdC/RibB"/>
    <property type="match status" value="1"/>
</dbReference>
<reference evidence="6 7" key="1">
    <citation type="journal article" date="2016" name="Genome Biol. Evol.">
        <title>Divergent and convergent evolution of fungal pathogenicity.</title>
        <authorList>
            <person name="Shang Y."/>
            <person name="Xiao G."/>
            <person name="Zheng P."/>
            <person name="Cen K."/>
            <person name="Zhan S."/>
            <person name="Wang C."/>
        </authorList>
    </citation>
    <scope>NUCLEOTIDE SEQUENCE [LARGE SCALE GENOMIC DNA]</scope>
    <source>
        <strain evidence="6 7">RCEF 2490</strain>
    </source>
</reference>
<dbReference type="UniPathway" id="UPA00275"/>
<dbReference type="STRING" id="1081109.A0A168DAC5"/>
<dbReference type="AlphaFoldDB" id="A0A168DAC5"/>
<feature type="region of interest" description="Disordered" evidence="5">
    <location>
        <begin position="1"/>
        <end position="50"/>
    </location>
</feature>
<comment type="caution">
    <text evidence="6">The sequence shown here is derived from an EMBL/GenBank/DDBJ whole genome shotgun (WGS) entry which is preliminary data.</text>
</comment>
<dbReference type="Proteomes" id="UP000078544">
    <property type="component" value="Unassembled WGS sequence"/>
</dbReference>
<dbReference type="InterPro" id="IPR000422">
    <property type="entry name" value="DHBP_synthase_RibB"/>
</dbReference>
<keyword evidence="4" id="KW-0479">Metal-binding</keyword>
<gene>
    <name evidence="6" type="ORF">AAL_03495</name>
</gene>
<dbReference type="PANTHER" id="PTHR21327">
    <property type="entry name" value="GTP CYCLOHYDROLASE II-RELATED"/>
    <property type="match status" value="1"/>
</dbReference>
<organism evidence="6 7">
    <name type="scientific">Moelleriella libera RCEF 2490</name>
    <dbReference type="NCBI Taxonomy" id="1081109"/>
    <lineage>
        <taxon>Eukaryota</taxon>
        <taxon>Fungi</taxon>
        <taxon>Dikarya</taxon>
        <taxon>Ascomycota</taxon>
        <taxon>Pezizomycotina</taxon>
        <taxon>Sordariomycetes</taxon>
        <taxon>Hypocreomycetidae</taxon>
        <taxon>Hypocreales</taxon>
        <taxon>Clavicipitaceae</taxon>
        <taxon>Moelleriella</taxon>
    </lineage>
</organism>
<dbReference type="GO" id="GO:0005829">
    <property type="term" value="C:cytosol"/>
    <property type="evidence" value="ECO:0007669"/>
    <property type="project" value="TreeGrafter"/>
</dbReference>
<protein>
    <recommendedName>
        <fullName evidence="2">3,4-dihydroxy-2-butanone-4-phosphate synthase</fullName>
        <ecNumber evidence="2">4.1.99.12</ecNumber>
    </recommendedName>
</protein>